<feature type="compositionally biased region" description="Acidic residues" evidence="2">
    <location>
        <begin position="1220"/>
        <end position="1239"/>
    </location>
</feature>
<dbReference type="InterPro" id="IPR002716">
    <property type="entry name" value="PIN_dom"/>
</dbReference>
<feature type="compositionally biased region" description="Gly residues" evidence="2">
    <location>
        <begin position="81"/>
        <end position="90"/>
    </location>
</feature>
<feature type="compositionally biased region" description="Low complexity" evidence="2">
    <location>
        <begin position="1"/>
        <end position="12"/>
    </location>
</feature>
<feature type="compositionally biased region" description="Pro residues" evidence="2">
    <location>
        <begin position="250"/>
        <end position="260"/>
    </location>
</feature>
<evidence type="ECO:0000256" key="2">
    <source>
        <dbReference type="SAM" id="MobiDB-lite"/>
    </source>
</evidence>
<sequence>MAAAAPLHPAPLSMRTNDAQATAGHTSPTKHRARLNNPAALIDGWRQTLRTRSPAEQATATAPTRGQQVYVQEQYGAAGTGAGAGYGGGRRVPPSVVSSSNRLSTNPSLLSLDRPASPSTTVDPYGPLSPSSPRYVAPSLPTASLPIPGYRHSTHAPQPGYQPAFSHSSRSHTSLPSYASGSGGRHPFSKPHQHAPHAQQQQHQPARRYDADYDRSLPVSAPSAMSSGGATAGPSRELYDHRSATFPSPTQAPIPPPVPSVPRSSRPLVAHTSDSAPRHRREREVREDGGASSSTARRPTRSKREAVDPADLGRRAGTGSSGSRADAHAKDSKESLESVETDFSGRTRSSGRQRRRRREGDEEGEEETGAGGVAGRSRQLFDPRKDDPMRFTQAAPTPSARTKDMRSFANGSVLSFQSSMSDVMASPVTGSDYTATGGADDGASILTGGSARSRSSQHPALAHIKRLYKEITTLETQLQEENRAAQAAASRDADGEEGKAAGVRIQGQAKRFDDEYWVKLASRHKQLVEAHFEFLKFALDPSHPASFHSLPQRYNIPTRLWQTAFHQLLERMRHAVLAFPFRRDSASSSSANVLEHLIEYCQWAYTFYSQLLDEPLVASMQAAWIEQLGDLARYRMAVAGLASRVHAAQQQAAPSTPASLTAAALDAHEKGEVEDAKPHRPADAASIGQAALNDWDLEEQETWREIAKDWYGQGLAENPGTGRLQHHLALLSKGDELRSLYHYCKSLTAAHPYVSARESILPLFEDEHQARRTQPDVTKAELFVHLHGMLFTKISLDDFDEYLERFVERLKEEGWALNKVKDDLMSMEQDANAPFGDREWFMLGIINVAALLQYGAEDGVLRKLMNRDTSDAPEATGSSRRHGQHASSRHGARSSTKTRLAPQAIMVKRAEEPMQSSAVSDIGDDTERASSNGTAVPSEDVVKQLNVPAPDSPEDDPLLFKLAQRLAFSLLSVALREPFRRLAATTIVNPYVTVVLTFLAHLSFHPAAFKHVERAIPWQQLAELFGRIPPVVEIRLETPAKLVGGKPLPEDWCIRGMDWAGRQLFGRGYWREHRHRSAPEVAGLPPPIEGVEGTTVRVESEMDALKFDLAALDDVTAASTTDDDYAVGQAPPSGDAYRSLATQLAEGRWRRIAVCAAWLVRNIPGFDFDISAMGLEQRFRVTGVLRDKVESWRQEDEDAREAERLSRLALEDKVGSAGSAEEDGDGSDDEEDFEDENDSEEVRDLKARRRQLKAIIRQARSTTRSFGKASLKVKLGGKSASIPKVFPGYTVLVFDTNVLLTSIKLFSELVAAECWTIIVPLAVVTELDGLKRNSTPLGVAANEVIDYLEQAIRGYSRFLKIQTSRGNYLKDLAIRNESIDFRGGAHSSVGDGDLSSSNDIARTMDDVILHAAAWQNDHFTNRVALVNPRAIVEKVKVPSDAVQVVLVTFDRNLRLKARARGIDVTDEKGLKKALDAAGG</sequence>
<keyword evidence="1" id="KW-0175">Coiled coil</keyword>
<dbReference type="CDD" id="cd09880">
    <property type="entry name" value="PIN_Smg5-6-like"/>
    <property type="match status" value="1"/>
</dbReference>
<dbReference type="PANTHER" id="PTHR15696:SF0">
    <property type="entry name" value="TELOMERASE-BINDING PROTEIN EST1A"/>
    <property type="match status" value="1"/>
</dbReference>
<feature type="compositionally biased region" description="Polar residues" evidence="2">
    <location>
        <begin position="14"/>
        <end position="27"/>
    </location>
</feature>
<dbReference type="InterPro" id="IPR045153">
    <property type="entry name" value="Est1/Ebs1-like"/>
</dbReference>
<feature type="compositionally biased region" description="Basic and acidic residues" evidence="2">
    <location>
        <begin position="379"/>
        <end position="389"/>
    </location>
</feature>
<feature type="compositionally biased region" description="Basic and acidic residues" evidence="2">
    <location>
        <begin position="302"/>
        <end position="314"/>
    </location>
</feature>
<dbReference type="Proteomes" id="UP000321518">
    <property type="component" value="Unassembled WGS sequence"/>
</dbReference>
<dbReference type="Pfam" id="PF13638">
    <property type="entry name" value="PIN_4"/>
    <property type="match status" value="1"/>
</dbReference>
<dbReference type="GO" id="GO:0004540">
    <property type="term" value="F:RNA nuclease activity"/>
    <property type="evidence" value="ECO:0007669"/>
    <property type="project" value="UniProtKB-ARBA"/>
</dbReference>
<name>A0A511KBP4_RHOTO</name>
<dbReference type="SUPFAM" id="SSF48452">
    <property type="entry name" value="TPR-like"/>
    <property type="match status" value="1"/>
</dbReference>
<dbReference type="Pfam" id="PF10373">
    <property type="entry name" value="EST1_DNA_bind"/>
    <property type="match status" value="1"/>
</dbReference>
<gene>
    <name evidence="4" type="ORF">Rt10032_c04g1815</name>
</gene>
<feature type="coiled-coil region" evidence="1">
    <location>
        <begin position="464"/>
        <end position="491"/>
    </location>
</feature>
<evidence type="ECO:0000259" key="3">
    <source>
        <dbReference type="SMART" id="SM00670"/>
    </source>
</evidence>
<dbReference type="PANTHER" id="PTHR15696">
    <property type="entry name" value="SMG-7 SUPPRESSOR WITH MORPHOLOGICAL EFFECT ON GENITALIA PROTEIN 7"/>
    <property type="match status" value="1"/>
</dbReference>
<dbReference type="InterPro" id="IPR018834">
    <property type="entry name" value="DNA/RNA-bd_Est1-type"/>
</dbReference>
<organism evidence="4 5">
    <name type="scientific">Rhodotorula toruloides</name>
    <name type="common">Yeast</name>
    <name type="synonym">Rhodosporidium toruloides</name>
    <dbReference type="NCBI Taxonomy" id="5286"/>
    <lineage>
        <taxon>Eukaryota</taxon>
        <taxon>Fungi</taxon>
        <taxon>Dikarya</taxon>
        <taxon>Basidiomycota</taxon>
        <taxon>Pucciniomycotina</taxon>
        <taxon>Microbotryomycetes</taxon>
        <taxon>Sporidiobolales</taxon>
        <taxon>Sporidiobolaceae</taxon>
        <taxon>Rhodotorula</taxon>
    </lineage>
</organism>
<dbReference type="Gene3D" id="1.25.40.10">
    <property type="entry name" value="Tetratricopeptide repeat domain"/>
    <property type="match status" value="1"/>
</dbReference>
<feature type="region of interest" description="Disordered" evidence="2">
    <location>
        <begin position="869"/>
        <end position="939"/>
    </location>
</feature>
<feature type="region of interest" description="Disordered" evidence="2">
    <location>
        <begin position="1"/>
        <end position="37"/>
    </location>
</feature>
<feature type="compositionally biased region" description="Basic residues" evidence="2">
    <location>
        <begin position="879"/>
        <end position="892"/>
    </location>
</feature>
<dbReference type="InterPro" id="IPR029060">
    <property type="entry name" value="PIN-like_dom_sf"/>
</dbReference>
<feature type="compositionally biased region" description="Low complexity" evidence="2">
    <location>
        <begin position="91"/>
        <end position="100"/>
    </location>
</feature>
<dbReference type="EMBL" id="BJWK01000004">
    <property type="protein sequence ID" value="GEM07798.1"/>
    <property type="molecule type" value="Genomic_DNA"/>
</dbReference>
<protein>
    <submittedName>
        <fullName evidence="4">Nucleotide binding protein, PINc domain protein</fullName>
    </submittedName>
</protein>
<proteinExistence type="predicted"/>
<evidence type="ECO:0000256" key="1">
    <source>
        <dbReference type="SAM" id="Coils"/>
    </source>
</evidence>
<feature type="compositionally biased region" description="Low complexity" evidence="2">
    <location>
        <begin position="315"/>
        <end position="324"/>
    </location>
</feature>
<dbReference type="OrthoDB" id="2017974at2759"/>
<evidence type="ECO:0000313" key="4">
    <source>
        <dbReference type="EMBL" id="GEM07798.1"/>
    </source>
</evidence>
<feature type="compositionally biased region" description="Low complexity" evidence="2">
    <location>
        <begin position="166"/>
        <end position="177"/>
    </location>
</feature>
<dbReference type="GO" id="GO:0000184">
    <property type="term" value="P:nuclear-transcribed mRNA catabolic process, nonsense-mediated decay"/>
    <property type="evidence" value="ECO:0007669"/>
    <property type="project" value="TreeGrafter"/>
</dbReference>
<comment type="caution">
    <text evidence="4">The sequence shown here is derived from an EMBL/GenBank/DDBJ whole genome shotgun (WGS) entry which is preliminary data.</text>
</comment>
<dbReference type="Gene3D" id="3.40.50.1010">
    <property type="entry name" value="5'-nuclease"/>
    <property type="match status" value="1"/>
</dbReference>
<accession>A0A511KBP4</accession>
<feature type="region of interest" description="Disordered" evidence="2">
    <location>
        <begin position="1213"/>
        <end position="1242"/>
    </location>
</feature>
<dbReference type="SMART" id="SM00670">
    <property type="entry name" value="PINc"/>
    <property type="match status" value="1"/>
</dbReference>
<dbReference type="GO" id="GO:0070034">
    <property type="term" value="F:telomerase RNA binding"/>
    <property type="evidence" value="ECO:0007669"/>
    <property type="project" value="TreeGrafter"/>
</dbReference>
<dbReference type="InterPro" id="IPR011990">
    <property type="entry name" value="TPR-like_helical_dom_sf"/>
</dbReference>
<dbReference type="GO" id="GO:0005697">
    <property type="term" value="C:telomerase holoenzyme complex"/>
    <property type="evidence" value="ECO:0007669"/>
    <property type="project" value="TreeGrafter"/>
</dbReference>
<feature type="compositionally biased region" description="Basic and acidic residues" evidence="2">
    <location>
        <begin position="325"/>
        <end position="336"/>
    </location>
</feature>
<dbReference type="SUPFAM" id="SSF88723">
    <property type="entry name" value="PIN domain-like"/>
    <property type="match status" value="1"/>
</dbReference>
<dbReference type="GO" id="GO:0042162">
    <property type="term" value="F:telomeric DNA binding"/>
    <property type="evidence" value="ECO:0007669"/>
    <property type="project" value="TreeGrafter"/>
</dbReference>
<feature type="domain" description="PIN" evidence="3">
    <location>
        <begin position="1290"/>
        <end position="1455"/>
    </location>
</feature>
<evidence type="ECO:0000313" key="5">
    <source>
        <dbReference type="Proteomes" id="UP000321518"/>
    </source>
</evidence>
<reference evidence="4 5" key="1">
    <citation type="submission" date="2019-07" db="EMBL/GenBank/DDBJ databases">
        <title>Rhodotorula toruloides NBRC10032 genome sequencing.</title>
        <authorList>
            <person name="Shida Y."/>
            <person name="Takaku H."/>
            <person name="Ogasawara W."/>
            <person name="Mori K."/>
        </authorList>
    </citation>
    <scope>NUCLEOTIDE SEQUENCE [LARGE SCALE GENOMIC DNA]</scope>
    <source>
        <strain evidence="4 5">NBRC10032</strain>
    </source>
</reference>
<feature type="region of interest" description="Disordered" evidence="2">
    <location>
        <begin position="81"/>
        <end position="405"/>
    </location>
</feature>